<reference evidence="3" key="1">
    <citation type="submission" date="2012-03" db="EMBL/GenBank/DDBJ databases">
        <title>Complete sequence of chromosome of Deinococcus peraridilitoris DSM 19664.</title>
        <authorList>
            <person name="Lucas S."/>
            <person name="Copeland A."/>
            <person name="Lapidus A."/>
            <person name="Glavina del Rio T."/>
            <person name="Dalin E."/>
            <person name="Tice H."/>
            <person name="Bruce D."/>
            <person name="Goodwin L."/>
            <person name="Pitluck S."/>
            <person name="Peters L."/>
            <person name="Mikhailova N."/>
            <person name="Lu M."/>
            <person name="Kyrpides N."/>
            <person name="Mavromatis K."/>
            <person name="Ivanova N."/>
            <person name="Brettin T."/>
            <person name="Detter J.C."/>
            <person name="Han C."/>
            <person name="Larimer F."/>
            <person name="Land M."/>
            <person name="Hauser L."/>
            <person name="Markowitz V."/>
            <person name="Cheng J.-F."/>
            <person name="Hugenholtz P."/>
            <person name="Woyke T."/>
            <person name="Wu D."/>
            <person name="Pukall R."/>
            <person name="Steenblock K."/>
            <person name="Brambilla E."/>
            <person name="Klenk H.-P."/>
            <person name="Eisen J.A."/>
        </authorList>
    </citation>
    <scope>NUCLEOTIDE SEQUENCE [LARGE SCALE GENOMIC DNA]</scope>
    <source>
        <strain evidence="3">DSM 19664 / LMG 22246 / CIP 109416 / KR-200</strain>
    </source>
</reference>
<proteinExistence type="predicted"/>
<dbReference type="HOGENOM" id="CLU_1600012_0_0_0"/>
<dbReference type="KEGG" id="dpd:Deipe_1512"/>
<dbReference type="RefSeq" id="WP_015235361.1">
    <property type="nucleotide sequence ID" value="NC_019793.1"/>
</dbReference>
<dbReference type="STRING" id="937777.Deipe_1512"/>
<name>K9ZZI0_DEIPD</name>
<protein>
    <submittedName>
        <fullName evidence="2">Uncharacterized protein</fullName>
    </submittedName>
</protein>
<organism evidence="2 3">
    <name type="scientific">Deinococcus peraridilitoris (strain DSM 19664 / LMG 22246 / CIP 109416 / KR-200)</name>
    <dbReference type="NCBI Taxonomy" id="937777"/>
    <lineage>
        <taxon>Bacteria</taxon>
        <taxon>Thermotogati</taxon>
        <taxon>Deinococcota</taxon>
        <taxon>Deinococci</taxon>
        <taxon>Deinococcales</taxon>
        <taxon>Deinococcaceae</taxon>
        <taxon>Deinococcus</taxon>
    </lineage>
</organism>
<sequence>MNSFVMALRCFSALRLHFLLTFGFALLLMLFVPFVLAQDGMVVVGKYSIPPELWALISAAVGWLVKEIASPITALVKRYGATHGTVTRVVYILLVTLITAIFGLATGAFGQGVEGWTAAGIAFVTAVLKGLGDYVKLQQSTKSGVEAAEPIRSVDTPTPKTGRGRI</sequence>
<evidence type="ECO:0000313" key="2">
    <source>
        <dbReference type="EMBL" id="AFZ67053.1"/>
    </source>
</evidence>
<keyword evidence="1" id="KW-0472">Membrane</keyword>
<dbReference type="Proteomes" id="UP000010467">
    <property type="component" value="Chromosome"/>
</dbReference>
<dbReference type="PATRIC" id="fig|937777.3.peg.1515"/>
<feature type="transmembrane region" description="Helical" evidence="1">
    <location>
        <begin position="53"/>
        <end position="76"/>
    </location>
</feature>
<keyword evidence="1" id="KW-0812">Transmembrane</keyword>
<keyword evidence="3" id="KW-1185">Reference proteome</keyword>
<accession>K9ZZI0</accession>
<dbReference type="AlphaFoldDB" id="K9ZZI0"/>
<gene>
    <name evidence="2" type="ordered locus">Deipe_1512</name>
</gene>
<keyword evidence="1" id="KW-1133">Transmembrane helix</keyword>
<evidence type="ECO:0000313" key="3">
    <source>
        <dbReference type="Proteomes" id="UP000010467"/>
    </source>
</evidence>
<feature type="transmembrane region" description="Helical" evidence="1">
    <location>
        <begin position="88"/>
        <end position="109"/>
    </location>
</feature>
<feature type="transmembrane region" description="Helical" evidence="1">
    <location>
        <begin position="115"/>
        <end position="132"/>
    </location>
</feature>
<dbReference type="EMBL" id="CP003382">
    <property type="protein sequence ID" value="AFZ67053.1"/>
    <property type="molecule type" value="Genomic_DNA"/>
</dbReference>
<evidence type="ECO:0000256" key="1">
    <source>
        <dbReference type="SAM" id="Phobius"/>
    </source>
</evidence>
<dbReference type="OrthoDB" id="77164at2"/>